<dbReference type="GO" id="GO:0005886">
    <property type="term" value="C:plasma membrane"/>
    <property type="evidence" value="ECO:0007669"/>
    <property type="project" value="TreeGrafter"/>
</dbReference>
<accession>A0A0G2Z984</accession>
<feature type="region of interest" description="Domain IV, binds dsDNA" evidence="8">
    <location>
        <begin position="318"/>
        <end position="445"/>
    </location>
</feature>
<dbReference type="Pfam" id="PF08299">
    <property type="entry name" value="Bac_DnaA_C"/>
    <property type="match status" value="1"/>
</dbReference>
<feature type="region of interest" description="Domain I, interacts with DnaA modulators" evidence="8">
    <location>
        <begin position="1"/>
        <end position="76"/>
    </location>
</feature>
<dbReference type="Pfam" id="PF00308">
    <property type="entry name" value="Bac_DnaA"/>
    <property type="match status" value="1"/>
</dbReference>
<dbReference type="RefSeq" id="WP_047755300.1">
    <property type="nucleotide sequence ID" value="NZ_CAJUHA010000010.1"/>
</dbReference>
<dbReference type="GO" id="GO:0003688">
    <property type="term" value="F:DNA replication origin binding"/>
    <property type="evidence" value="ECO:0007669"/>
    <property type="project" value="UniProtKB-UniRule"/>
</dbReference>
<evidence type="ECO:0000259" key="12">
    <source>
        <dbReference type="SMART" id="SM00382"/>
    </source>
</evidence>
<feature type="binding site" evidence="8">
    <location>
        <position position="146"/>
    </location>
    <ligand>
        <name>ATP</name>
        <dbReference type="ChEBI" id="CHEBI:30616"/>
    </ligand>
</feature>
<evidence type="ECO:0000256" key="1">
    <source>
        <dbReference type="ARBA" id="ARBA00006583"/>
    </source>
</evidence>
<evidence type="ECO:0000256" key="11">
    <source>
        <dbReference type="RuleBase" id="RU004227"/>
    </source>
</evidence>
<feature type="binding site" evidence="8">
    <location>
        <position position="147"/>
    </location>
    <ligand>
        <name>ATP</name>
        <dbReference type="ChEBI" id="CHEBI:30616"/>
    </ligand>
</feature>
<keyword evidence="7 8" id="KW-0238">DNA-binding</keyword>
<feature type="binding site" evidence="8">
    <location>
        <position position="148"/>
    </location>
    <ligand>
        <name>ATP</name>
        <dbReference type="ChEBI" id="CHEBI:30616"/>
    </ligand>
</feature>
<evidence type="ECO:0000256" key="10">
    <source>
        <dbReference type="RuleBase" id="RU000577"/>
    </source>
</evidence>
<evidence type="ECO:0000256" key="7">
    <source>
        <dbReference type="ARBA" id="ARBA00023125"/>
    </source>
</evidence>
<dbReference type="Proteomes" id="UP000035159">
    <property type="component" value="Chromosome"/>
</dbReference>
<dbReference type="Gene3D" id="3.30.300.180">
    <property type="match status" value="1"/>
</dbReference>
<keyword evidence="15" id="KW-1185">Reference proteome</keyword>
<dbReference type="InterPro" id="IPR027417">
    <property type="entry name" value="P-loop_NTPase"/>
</dbReference>
<evidence type="ECO:0000256" key="8">
    <source>
        <dbReference type="HAMAP-Rule" id="MF_00377"/>
    </source>
</evidence>
<keyword evidence="6 8" id="KW-0446">Lipid-binding</keyword>
<feature type="domain" description="Chromosomal replication initiator DnaA C-terminal" evidence="13">
    <location>
        <begin position="348"/>
        <end position="416"/>
    </location>
</feature>
<dbReference type="InterPro" id="IPR020591">
    <property type="entry name" value="Chromosome_initiator_DnaA-like"/>
</dbReference>
<protein>
    <recommendedName>
        <fullName evidence="8 9">Chromosomal replication initiator protein DnaA</fullName>
    </recommendedName>
</protein>
<comment type="domain">
    <text evidence="8">Domain I is involved in oligomerization and binding regulators, domain II is flexibile and of varying length in different bacteria, domain III forms the AAA+ region, while domain IV binds dsDNA.</text>
</comment>
<dbReference type="AlphaFoldDB" id="A0A0G2Z984"/>
<dbReference type="Pfam" id="PF11638">
    <property type="entry name" value="DnaA_N"/>
    <property type="match status" value="1"/>
</dbReference>
<evidence type="ECO:0000313" key="14">
    <source>
        <dbReference type="EMBL" id="AKI98165.1"/>
    </source>
</evidence>
<dbReference type="Gene3D" id="1.10.1750.10">
    <property type="match status" value="1"/>
</dbReference>
<dbReference type="GO" id="GO:0005737">
    <property type="term" value="C:cytoplasm"/>
    <property type="evidence" value="ECO:0007669"/>
    <property type="project" value="UniProtKB-SubCell"/>
</dbReference>
<organism evidence="14 15">
    <name type="scientific">Kosmotoga pacifica</name>
    <dbReference type="NCBI Taxonomy" id="1330330"/>
    <lineage>
        <taxon>Bacteria</taxon>
        <taxon>Thermotogati</taxon>
        <taxon>Thermotogota</taxon>
        <taxon>Thermotogae</taxon>
        <taxon>Kosmotogales</taxon>
        <taxon>Kosmotogaceae</taxon>
        <taxon>Kosmotoga</taxon>
    </lineage>
</organism>
<comment type="subcellular location">
    <subcellularLocation>
        <location evidence="8">Cytoplasm</location>
    </subcellularLocation>
</comment>
<dbReference type="SUPFAM" id="SSF48295">
    <property type="entry name" value="TrpR-like"/>
    <property type="match status" value="1"/>
</dbReference>
<evidence type="ECO:0000256" key="5">
    <source>
        <dbReference type="ARBA" id="ARBA00022840"/>
    </source>
</evidence>
<evidence type="ECO:0000256" key="2">
    <source>
        <dbReference type="ARBA" id="ARBA00022490"/>
    </source>
</evidence>
<dbReference type="PANTHER" id="PTHR30050">
    <property type="entry name" value="CHROMOSOMAL REPLICATION INITIATOR PROTEIN DNAA"/>
    <property type="match status" value="1"/>
</dbReference>
<feature type="binding site" evidence="8">
    <location>
        <position position="144"/>
    </location>
    <ligand>
        <name>ATP</name>
        <dbReference type="ChEBI" id="CHEBI:30616"/>
    </ligand>
</feature>
<dbReference type="PRINTS" id="PR00051">
    <property type="entry name" value="DNAA"/>
</dbReference>
<comment type="caution">
    <text evidence="8">Lacks conserved residue(s) required for the propagation of feature annotation.</text>
</comment>
<dbReference type="PANTHER" id="PTHR30050:SF2">
    <property type="entry name" value="CHROMOSOMAL REPLICATION INITIATOR PROTEIN DNAA"/>
    <property type="match status" value="1"/>
</dbReference>
<dbReference type="InterPro" id="IPR003593">
    <property type="entry name" value="AAA+_ATPase"/>
</dbReference>
<sequence length="445" mass="51233">MSHRIIRILEKKLSRKTWDNWFTTLEIKEITGDKVIFKVGNLFVKDWLQSRYGKVIHRAIQEAIGKDLPFEIIYESPSKDAFEPEEYKGPLVKKKPLLLSELNPEYTFENFVVGPENRALFEVAQEIARSPGKFNPFFIYGGVGLGKTHMLQAIAHRIIELYPEKRVLYITSERFMNDMIEAIRGGSIRDFREQYRKKADVLLIDDIQFLIGKEGTQRELFHTFNELHDAGKQIIICSDRTPDELNGFPDRLISRFQMGMVMEIASPSKETRYKIAKRLAIRESVELPDDVAMELARRIDGNLRRLRGAIIKLIVQSGIYKEEIDLAFARQIIGSFQTDSPRVRALTEVDHLIKAVEKVMGVTREEIMGVSRTKNVVKARQLFIYILKQEYGKTVQEIAQLTGKKHSTVIHSIKKISNSVLRDNKYIKDLISEINNTVATDFAAS</sequence>
<dbReference type="CDD" id="cd00009">
    <property type="entry name" value="AAA"/>
    <property type="match status" value="1"/>
</dbReference>
<dbReference type="InterPro" id="IPR001957">
    <property type="entry name" value="Chromosome_initiator_DnaA"/>
</dbReference>
<keyword evidence="2 8" id="KW-0963">Cytoplasm</keyword>
<dbReference type="FunFam" id="3.40.50.300:FF:000668">
    <property type="entry name" value="Chromosomal replication initiator protein DnaA"/>
    <property type="match status" value="1"/>
</dbReference>
<dbReference type="GO" id="GO:0006270">
    <property type="term" value="P:DNA replication initiation"/>
    <property type="evidence" value="ECO:0007669"/>
    <property type="project" value="UniProtKB-UniRule"/>
</dbReference>
<dbReference type="NCBIfam" id="TIGR00362">
    <property type="entry name" value="DnaA"/>
    <property type="match status" value="1"/>
</dbReference>
<evidence type="ECO:0000256" key="9">
    <source>
        <dbReference type="NCBIfam" id="TIGR00362"/>
    </source>
</evidence>
<dbReference type="GO" id="GO:0008289">
    <property type="term" value="F:lipid binding"/>
    <property type="evidence" value="ECO:0007669"/>
    <property type="project" value="UniProtKB-KW"/>
</dbReference>
<dbReference type="SUPFAM" id="SSF52540">
    <property type="entry name" value="P-loop containing nucleoside triphosphate hydrolases"/>
    <property type="match status" value="1"/>
</dbReference>
<comment type="subunit">
    <text evidence="8">Oligomerizes as a right-handed, spiral filament on DNA at oriC.</text>
</comment>
<reference evidence="14 15" key="1">
    <citation type="submission" date="2015-04" db="EMBL/GenBank/DDBJ databases">
        <title>Complete Genome Sequence of Kosmotoga pacifica SLHLJ1.</title>
        <authorList>
            <person name="Jiang L.J."/>
            <person name="Shao Z.Z."/>
            <person name="Jebbar M."/>
        </authorList>
    </citation>
    <scope>NUCLEOTIDE SEQUENCE [LARGE SCALE GENOMIC DNA]</scope>
    <source>
        <strain evidence="14 15">SLHLJ1</strain>
    </source>
</reference>
<proteinExistence type="inferred from homology"/>
<dbReference type="PATRIC" id="fig|1330330.3.peg.1"/>
<dbReference type="OrthoDB" id="9807019at2"/>
<evidence type="ECO:0000313" key="15">
    <source>
        <dbReference type="Proteomes" id="UP000035159"/>
    </source>
</evidence>
<dbReference type="Gene3D" id="1.10.8.60">
    <property type="match status" value="1"/>
</dbReference>
<keyword evidence="4 8" id="KW-0547">Nucleotide-binding</keyword>
<evidence type="ECO:0000256" key="6">
    <source>
        <dbReference type="ARBA" id="ARBA00023121"/>
    </source>
</evidence>
<dbReference type="InterPro" id="IPR024633">
    <property type="entry name" value="DnaA_N_dom"/>
</dbReference>
<comment type="function">
    <text evidence="8 10">Plays an essential role in the initiation and regulation of chromosomal replication. ATP-DnaA binds to the origin of replication (oriC) to initiate formation of the DNA replication initiation complex once per cell cycle. Binds the DnaA box (a 9 base pair repeat at the origin) and separates the double-stranded (ds)DNA. Forms a right-handed helical filament on oriC DNA; dsDNA binds to the exterior of the filament while single-stranded (ss)DNA is stabiized in the filament's interior. The ATP-DnaA-oriC complex binds and stabilizes one strand of the AT-rich DNA unwinding element (DUE), permitting loading of DNA polymerase. After initiation quickly degrades to an ADP-DnaA complex that is not apt for DNA replication. Binds acidic phospholipids.</text>
</comment>
<keyword evidence="3 8" id="KW-0235">DNA replication</keyword>
<dbReference type="STRING" id="1330330.IX53_00005"/>
<dbReference type="GO" id="GO:0006275">
    <property type="term" value="P:regulation of DNA replication"/>
    <property type="evidence" value="ECO:0007669"/>
    <property type="project" value="UniProtKB-UniRule"/>
</dbReference>
<dbReference type="InterPro" id="IPR010921">
    <property type="entry name" value="Trp_repressor/repl_initiator"/>
</dbReference>
<dbReference type="InterPro" id="IPR013159">
    <property type="entry name" value="DnaA_C"/>
</dbReference>
<dbReference type="SMART" id="SM00760">
    <property type="entry name" value="Bac_DnaA_C"/>
    <property type="match status" value="1"/>
</dbReference>
<dbReference type="HAMAP" id="MF_00377">
    <property type="entry name" value="DnaA_bact"/>
    <property type="match status" value="1"/>
</dbReference>
<keyword evidence="5 8" id="KW-0067">ATP-binding</keyword>
<dbReference type="GO" id="GO:0005524">
    <property type="term" value="F:ATP binding"/>
    <property type="evidence" value="ECO:0007669"/>
    <property type="project" value="UniProtKB-UniRule"/>
</dbReference>
<evidence type="ECO:0000259" key="13">
    <source>
        <dbReference type="SMART" id="SM00760"/>
    </source>
</evidence>
<name>A0A0G2Z984_9BACT</name>
<feature type="region of interest" description="Domain III, AAA+ region" evidence="8">
    <location>
        <begin position="101"/>
        <end position="317"/>
    </location>
</feature>
<gene>
    <name evidence="8 14" type="primary">dnaA</name>
    <name evidence="14" type="ORF">IX53_00005</name>
</gene>
<dbReference type="KEGG" id="kpf:IX53_00005"/>
<dbReference type="Gene3D" id="3.40.50.300">
    <property type="entry name" value="P-loop containing nucleotide triphosphate hydrolases"/>
    <property type="match status" value="1"/>
</dbReference>
<evidence type="ECO:0000256" key="3">
    <source>
        <dbReference type="ARBA" id="ARBA00022705"/>
    </source>
</evidence>
<dbReference type="SMART" id="SM00382">
    <property type="entry name" value="AAA"/>
    <property type="match status" value="1"/>
</dbReference>
<dbReference type="InterPro" id="IPR013317">
    <property type="entry name" value="DnaA_dom"/>
</dbReference>
<comment type="similarity">
    <text evidence="1 8 11">Belongs to the DnaA family.</text>
</comment>
<dbReference type="InterPro" id="IPR038454">
    <property type="entry name" value="DnaA_N_sf"/>
</dbReference>
<dbReference type="EMBL" id="CP011232">
    <property type="protein sequence ID" value="AKI98165.1"/>
    <property type="molecule type" value="Genomic_DNA"/>
</dbReference>
<evidence type="ECO:0000256" key="4">
    <source>
        <dbReference type="ARBA" id="ARBA00022741"/>
    </source>
</evidence>
<dbReference type="CDD" id="cd06571">
    <property type="entry name" value="Bac_DnaA_C"/>
    <property type="match status" value="1"/>
</dbReference>
<feature type="domain" description="AAA+ ATPase" evidence="12">
    <location>
        <begin position="133"/>
        <end position="266"/>
    </location>
</feature>